<gene>
    <name evidence="1" type="ORF">SAMN04488047_1544</name>
</gene>
<evidence type="ECO:0008006" key="3">
    <source>
        <dbReference type="Google" id="ProtNLM"/>
    </source>
</evidence>
<dbReference type="AlphaFoldDB" id="A0A1I5WRP3"/>
<evidence type="ECO:0000313" key="2">
    <source>
        <dbReference type="Proteomes" id="UP000199356"/>
    </source>
</evidence>
<accession>A0A1I5WRP3</accession>
<dbReference type="RefSeq" id="WP_093425895.1">
    <property type="nucleotide sequence ID" value="NZ_FOXA01000054.1"/>
</dbReference>
<dbReference type="STRING" id="441119.SAMN04488047_1544"/>
<organism evidence="1 2">
    <name type="scientific">Tranquillimonas alkanivorans</name>
    <dbReference type="NCBI Taxonomy" id="441119"/>
    <lineage>
        <taxon>Bacteria</taxon>
        <taxon>Pseudomonadati</taxon>
        <taxon>Pseudomonadota</taxon>
        <taxon>Alphaproteobacteria</taxon>
        <taxon>Rhodobacterales</taxon>
        <taxon>Roseobacteraceae</taxon>
        <taxon>Tranquillimonas</taxon>
    </lineage>
</organism>
<name>A0A1I5WRP3_9RHOB</name>
<dbReference type="SUPFAM" id="SSF47240">
    <property type="entry name" value="Ferritin-like"/>
    <property type="match status" value="1"/>
</dbReference>
<dbReference type="OrthoDB" id="7166292at2"/>
<dbReference type="Gene3D" id="1.20.120.660">
    <property type="entry name" value="IL-4 antagonist (De novo design) like domain"/>
    <property type="match status" value="1"/>
</dbReference>
<protein>
    <recommendedName>
        <fullName evidence="3">DUF2383 domain-containing protein</fullName>
    </recommendedName>
</protein>
<keyword evidence="2" id="KW-1185">Reference proteome</keyword>
<reference evidence="1 2" key="1">
    <citation type="submission" date="2016-10" db="EMBL/GenBank/DDBJ databases">
        <authorList>
            <person name="de Groot N.N."/>
        </authorList>
    </citation>
    <scope>NUCLEOTIDE SEQUENCE [LARGE SCALE GENOMIC DNA]</scope>
    <source>
        <strain evidence="1 2">DSM 19547</strain>
    </source>
</reference>
<proteinExistence type="predicted"/>
<dbReference type="InterPro" id="IPR009078">
    <property type="entry name" value="Ferritin-like_SF"/>
</dbReference>
<sequence>MKSNFKDLVTNLILLERDAIAAYDTCIDKLDDPASAEKIREFRSDHHQHLDVLQTMAREVEHEFEQIGRRTMMLRMTRHFAVHNGGRKAN</sequence>
<dbReference type="EMBL" id="FOXA01000054">
    <property type="protein sequence ID" value="SFQ22188.1"/>
    <property type="molecule type" value="Genomic_DNA"/>
</dbReference>
<dbReference type="Proteomes" id="UP000199356">
    <property type="component" value="Unassembled WGS sequence"/>
</dbReference>
<evidence type="ECO:0000313" key="1">
    <source>
        <dbReference type="EMBL" id="SFQ22188.1"/>
    </source>
</evidence>